<protein>
    <submittedName>
        <fullName evidence="6">ABC transporter ATP-binding protein</fullName>
    </submittedName>
</protein>
<accession>A0ABV6GL51</accession>
<dbReference type="PROSITE" id="PS50893">
    <property type="entry name" value="ABC_TRANSPORTER_2"/>
    <property type="match status" value="1"/>
</dbReference>
<keyword evidence="4 6" id="KW-0067">ATP-binding</keyword>
<dbReference type="Proteomes" id="UP001589854">
    <property type="component" value="Unassembled WGS sequence"/>
</dbReference>
<dbReference type="SMART" id="SM00382">
    <property type="entry name" value="AAA"/>
    <property type="match status" value="1"/>
</dbReference>
<dbReference type="InterPro" id="IPR027417">
    <property type="entry name" value="P-loop_NTPase"/>
</dbReference>
<feature type="domain" description="ABC transporter" evidence="5">
    <location>
        <begin position="6"/>
        <end position="234"/>
    </location>
</feature>
<dbReference type="InterPro" id="IPR017871">
    <property type="entry name" value="ABC_transporter-like_CS"/>
</dbReference>
<evidence type="ECO:0000313" key="6">
    <source>
        <dbReference type="EMBL" id="MFC0274417.1"/>
    </source>
</evidence>
<name>A0ABV6GL51_9BACI</name>
<comment type="caution">
    <text evidence="6">The sequence shown here is derived from an EMBL/GenBank/DDBJ whole genome shotgun (WGS) entry which is preliminary data.</text>
</comment>
<evidence type="ECO:0000256" key="3">
    <source>
        <dbReference type="ARBA" id="ARBA00022741"/>
    </source>
</evidence>
<proteinExistence type="inferred from homology"/>
<dbReference type="Gene3D" id="3.40.50.300">
    <property type="entry name" value="P-loop containing nucleotide triphosphate hydrolases"/>
    <property type="match status" value="1"/>
</dbReference>
<evidence type="ECO:0000256" key="4">
    <source>
        <dbReference type="ARBA" id="ARBA00022840"/>
    </source>
</evidence>
<keyword evidence="2" id="KW-0813">Transport</keyword>
<evidence type="ECO:0000256" key="2">
    <source>
        <dbReference type="ARBA" id="ARBA00022448"/>
    </source>
</evidence>
<dbReference type="RefSeq" id="WP_378938644.1">
    <property type="nucleotide sequence ID" value="NZ_JBHLVO010000035.1"/>
</dbReference>
<keyword evidence="7" id="KW-1185">Reference proteome</keyword>
<dbReference type="InterPro" id="IPR003439">
    <property type="entry name" value="ABC_transporter-like_ATP-bd"/>
</dbReference>
<keyword evidence="3" id="KW-0547">Nucleotide-binding</keyword>
<reference evidence="6 7" key="1">
    <citation type="submission" date="2024-09" db="EMBL/GenBank/DDBJ databases">
        <authorList>
            <person name="Sun Q."/>
            <person name="Mori K."/>
        </authorList>
    </citation>
    <scope>NUCLEOTIDE SEQUENCE [LARGE SCALE GENOMIC DNA]</scope>
    <source>
        <strain evidence="6 7">CCM 7228</strain>
    </source>
</reference>
<dbReference type="PANTHER" id="PTHR43335">
    <property type="entry name" value="ABC TRANSPORTER, ATP-BINDING PROTEIN"/>
    <property type="match status" value="1"/>
</dbReference>
<dbReference type="EMBL" id="JBHLVO010000035">
    <property type="protein sequence ID" value="MFC0274417.1"/>
    <property type="molecule type" value="Genomic_DNA"/>
</dbReference>
<evidence type="ECO:0000313" key="7">
    <source>
        <dbReference type="Proteomes" id="UP001589854"/>
    </source>
</evidence>
<dbReference type="GO" id="GO:0005524">
    <property type="term" value="F:ATP binding"/>
    <property type="evidence" value="ECO:0007669"/>
    <property type="project" value="UniProtKB-KW"/>
</dbReference>
<comment type="similarity">
    <text evidence="1">Belongs to the ABC transporter superfamily.</text>
</comment>
<dbReference type="InterPro" id="IPR003593">
    <property type="entry name" value="AAA+_ATPase"/>
</dbReference>
<dbReference type="PROSITE" id="PS00211">
    <property type="entry name" value="ABC_TRANSPORTER_1"/>
    <property type="match status" value="1"/>
</dbReference>
<organism evidence="6 7">
    <name type="scientific">Metabacillus herbersteinensis</name>
    <dbReference type="NCBI Taxonomy" id="283816"/>
    <lineage>
        <taxon>Bacteria</taxon>
        <taxon>Bacillati</taxon>
        <taxon>Bacillota</taxon>
        <taxon>Bacilli</taxon>
        <taxon>Bacillales</taxon>
        <taxon>Bacillaceae</taxon>
        <taxon>Metabacillus</taxon>
    </lineage>
</organism>
<dbReference type="PANTHER" id="PTHR43335:SF4">
    <property type="entry name" value="ABC TRANSPORTER, ATP-BINDING PROTEIN"/>
    <property type="match status" value="1"/>
</dbReference>
<dbReference type="SUPFAM" id="SSF52540">
    <property type="entry name" value="P-loop containing nucleoside triphosphate hydrolases"/>
    <property type="match status" value="1"/>
</dbReference>
<evidence type="ECO:0000256" key="1">
    <source>
        <dbReference type="ARBA" id="ARBA00005417"/>
    </source>
</evidence>
<dbReference type="Pfam" id="PF00005">
    <property type="entry name" value="ABC_tran"/>
    <property type="match status" value="1"/>
</dbReference>
<gene>
    <name evidence="6" type="ORF">ACFFIX_24020</name>
</gene>
<sequence>MKKPILVVSHLHKKINNKEILSDVSIEVMQGEMFGLLGPNGSGKTTLIRAVVGLVTASSGEIQIDGLSIKTHFEKALHHVGAIVENPEFYPFLTGYQNLTQYANMNKKVTKERIDEVVQLVNLQSAIHTKVATYSLGMRQRLGIAQAILHKPNLLILDEPTNGLDPAGIKELRTYLLRLSREENVAVIIASHLLKEIEDLCDRVAIIKAGKILTVRDLGHSVDDSNIKVHFTVDSSQVAQNILRGHGYEPIVIDNSIELIIPYEQIPLVTKQLVEQEVGVYAINPIYKTLEDSFLEWTEGSRK</sequence>
<evidence type="ECO:0000259" key="5">
    <source>
        <dbReference type="PROSITE" id="PS50893"/>
    </source>
</evidence>